<keyword evidence="5 9" id="KW-0812">Transmembrane</keyword>
<feature type="transmembrane region" description="Helical" evidence="9">
    <location>
        <begin position="262"/>
        <end position="282"/>
    </location>
</feature>
<protein>
    <submittedName>
        <fullName evidence="11">Na+/H+ antiporter NhaC family protein</fullName>
    </submittedName>
</protein>
<evidence type="ECO:0000259" key="10">
    <source>
        <dbReference type="Pfam" id="PF03553"/>
    </source>
</evidence>
<accession>A0ABY9JWG8</accession>
<evidence type="ECO:0000256" key="5">
    <source>
        <dbReference type="ARBA" id="ARBA00022692"/>
    </source>
</evidence>
<evidence type="ECO:0000256" key="3">
    <source>
        <dbReference type="ARBA" id="ARBA00022449"/>
    </source>
</evidence>
<feature type="transmembrane region" description="Helical" evidence="9">
    <location>
        <begin position="90"/>
        <end position="107"/>
    </location>
</feature>
<evidence type="ECO:0000256" key="7">
    <source>
        <dbReference type="ARBA" id="ARBA00023136"/>
    </source>
</evidence>
<evidence type="ECO:0000256" key="9">
    <source>
        <dbReference type="SAM" id="Phobius"/>
    </source>
</evidence>
<dbReference type="InterPro" id="IPR052180">
    <property type="entry name" value="NhaC_Na-H+_Antiporter"/>
</dbReference>
<feature type="transmembrane region" description="Helical" evidence="9">
    <location>
        <begin position="144"/>
        <end position="171"/>
    </location>
</feature>
<evidence type="ECO:0000256" key="2">
    <source>
        <dbReference type="ARBA" id="ARBA00022448"/>
    </source>
</evidence>
<proteinExistence type="inferred from homology"/>
<keyword evidence="6 9" id="KW-1133">Transmembrane helix</keyword>
<keyword evidence="4" id="KW-1003">Cell membrane</keyword>
<organism evidence="11 12">
    <name type="scientific">Bacillus carboniphilus</name>
    <dbReference type="NCBI Taxonomy" id="86663"/>
    <lineage>
        <taxon>Bacteria</taxon>
        <taxon>Bacillati</taxon>
        <taxon>Bacillota</taxon>
        <taxon>Bacilli</taxon>
        <taxon>Bacillales</taxon>
        <taxon>Bacillaceae</taxon>
        <taxon>Bacillus</taxon>
    </lineage>
</organism>
<keyword evidence="7 9" id="KW-0472">Membrane</keyword>
<keyword evidence="12" id="KW-1185">Reference proteome</keyword>
<evidence type="ECO:0000256" key="6">
    <source>
        <dbReference type="ARBA" id="ARBA00022989"/>
    </source>
</evidence>
<comment type="similarity">
    <text evidence="8">Belongs to the NhaC Na(+)/H(+) (TC 2.A.35) antiporter family.</text>
</comment>
<comment type="subcellular location">
    <subcellularLocation>
        <location evidence="1">Cell membrane</location>
        <topology evidence="1">Multi-pass membrane protein</topology>
    </subcellularLocation>
</comment>
<evidence type="ECO:0000256" key="8">
    <source>
        <dbReference type="ARBA" id="ARBA00038435"/>
    </source>
</evidence>
<dbReference type="InterPro" id="IPR018461">
    <property type="entry name" value="Na/H_Antiport_NhaC-like_C"/>
</dbReference>
<dbReference type="PANTHER" id="PTHR33451:SF6">
    <property type="entry name" value="NA(+)_H(+) ANTIPORTER NHAC"/>
    <property type="match status" value="1"/>
</dbReference>
<feature type="transmembrane region" description="Helical" evidence="9">
    <location>
        <begin position="67"/>
        <end position="85"/>
    </location>
</feature>
<gene>
    <name evidence="11" type="ORF">LC087_00510</name>
</gene>
<keyword evidence="3" id="KW-0050">Antiport</keyword>
<evidence type="ECO:0000256" key="4">
    <source>
        <dbReference type="ARBA" id="ARBA00022475"/>
    </source>
</evidence>
<dbReference type="PANTHER" id="PTHR33451">
    <property type="entry name" value="MALATE-2H(+)/NA(+)-LACTATE ANTIPORTER"/>
    <property type="match status" value="1"/>
</dbReference>
<sequence>MSDTTNFASAVASVNIFDHIKHMLKTTIPAIVITFIFFYILSTFHSVDIGTSETISTMKQTLLEGMTIHWITILPPLLVIGLAIYRYPVIPTFVAGILLSMVIALFIQDTTLTEWFAAIQSGPSFSFEFEQVNSMLNKGGLQPMMWSISLILIAFALGGLLQKVGIIDALLNGMKKGIKTRSRAITSTMLSSLGINLVTGEQYLSILIPGQSFEKLYDDLKLSRKDLSRSLEDAGTLINPLIPWGVSGAFLSSTLGVSVVDYLPYAIFLYISPLITLLFVLLSKKVN</sequence>
<evidence type="ECO:0000256" key="1">
    <source>
        <dbReference type="ARBA" id="ARBA00004651"/>
    </source>
</evidence>
<dbReference type="Pfam" id="PF03553">
    <property type="entry name" value="Na_H_antiporter"/>
    <property type="match status" value="1"/>
</dbReference>
<dbReference type="EMBL" id="CP129013">
    <property type="protein sequence ID" value="WLR42765.1"/>
    <property type="molecule type" value="Genomic_DNA"/>
</dbReference>
<keyword evidence="2" id="KW-0813">Transport</keyword>
<dbReference type="Proteomes" id="UP001197974">
    <property type="component" value="Chromosome"/>
</dbReference>
<name>A0ABY9JWG8_9BACI</name>
<feature type="domain" description="Na+/H+ antiporter NhaC-like C-terminal" evidence="10">
    <location>
        <begin position="1"/>
        <end position="282"/>
    </location>
</feature>
<evidence type="ECO:0000313" key="12">
    <source>
        <dbReference type="Proteomes" id="UP001197974"/>
    </source>
</evidence>
<feature type="transmembrane region" description="Helical" evidence="9">
    <location>
        <begin position="28"/>
        <end position="47"/>
    </location>
</feature>
<evidence type="ECO:0000313" key="11">
    <source>
        <dbReference type="EMBL" id="WLR42765.1"/>
    </source>
</evidence>
<reference evidence="11 12" key="1">
    <citation type="submission" date="2023-06" db="EMBL/GenBank/DDBJ databases">
        <title>Five Gram-positive bacteria isolated from mangrove sediments in Shenzhen, Guangdong, China.</title>
        <authorList>
            <person name="Yu S."/>
            <person name="Zheng W."/>
            <person name="Huang Y."/>
        </authorList>
    </citation>
    <scope>NUCLEOTIDE SEQUENCE [LARGE SCALE GENOMIC DNA]</scope>
    <source>
        <strain evidence="11 12">SaN35-3</strain>
    </source>
</reference>